<dbReference type="EMBL" id="CP019962">
    <property type="protein sequence ID" value="ARD66674.1"/>
    <property type="molecule type" value="Genomic_DNA"/>
</dbReference>
<gene>
    <name evidence="1" type="ORF">B2M23_14560</name>
</gene>
<dbReference type="AlphaFoldDB" id="A0AAC9W428"/>
<protein>
    <submittedName>
        <fullName evidence="1">Uncharacterized protein</fullName>
    </submittedName>
</protein>
<organism evidence="1 2">
    <name type="scientific">Eubacterium limosum</name>
    <dbReference type="NCBI Taxonomy" id="1736"/>
    <lineage>
        <taxon>Bacteria</taxon>
        <taxon>Bacillati</taxon>
        <taxon>Bacillota</taxon>
        <taxon>Clostridia</taxon>
        <taxon>Eubacteriales</taxon>
        <taxon>Eubacteriaceae</taxon>
        <taxon>Eubacterium</taxon>
    </lineage>
</organism>
<name>A0AAC9W428_EUBLI</name>
<evidence type="ECO:0000313" key="2">
    <source>
        <dbReference type="Proteomes" id="UP000192391"/>
    </source>
</evidence>
<dbReference type="RefSeq" id="WP_038354209.1">
    <property type="nucleotide sequence ID" value="NZ_CP019962.1"/>
</dbReference>
<sequence>MNLTDKIRRQLFDCEPMLILPFYRDGEDLTRVVYRDRSVREVESTIDRVMPAFCRHFSTNYEDMKKEIAGLLKIGSNMGPMHIHGGRYFFAVKVRGKRQGAGHKKDWVYGFINLDLFIYGPLL</sequence>
<proteinExistence type="predicted"/>
<dbReference type="KEGG" id="elim:B2M23_14560"/>
<reference evidence="2" key="1">
    <citation type="journal article" date="2017" name="Sci. Rep.">
        <title>Determination of the Genome and Primary Transcriptome of Syngas Fermenting Eubacterium limosum ATCC 8486.</title>
        <authorList>
            <person name="Song Y."/>
            <person name="Shin J."/>
            <person name="Jeong Y."/>
            <person name="Jin S."/>
            <person name="Lee J.K."/>
            <person name="Kim D.R."/>
            <person name="Kim S.C."/>
            <person name="Cho S."/>
            <person name="Cho B.K."/>
        </authorList>
    </citation>
    <scope>NUCLEOTIDE SEQUENCE [LARGE SCALE GENOMIC DNA]</scope>
    <source>
        <strain evidence="2">ATCC 8486</strain>
    </source>
</reference>
<dbReference type="Proteomes" id="UP000192391">
    <property type="component" value="Chromosome"/>
</dbReference>
<evidence type="ECO:0000313" key="1">
    <source>
        <dbReference type="EMBL" id="ARD66674.1"/>
    </source>
</evidence>
<accession>A0AAC9W428</accession>